<dbReference type="Proteomes" id="UP000027222">
    <property type="component" value="Unassembled WGS sequence"/>
</dbReference>
<dbReference type="AlphaFoldDB" id="A0A067TMU0"/>
<gene>
    <name evidence="1" type="ORF">GALMADRAFT_713594</name>
</gene>
<accession>A0A067TMU0</accession>
<evidence type="ECO:0000313" key="2">
    <source>
        <dbReference type="Proteomes" id="UP000027222"/>
    </source>
</evidence>
<protein>
    <submittedName>
        <fullName evidence="1">Uncharacterized protein</fullName>
    </submittedName>
</protein>
<evidence type="ECO:0000313" key="1">
    <source>
        <dbReference type="EMBL" id="KDR84446.1"/>
    </source>
</evidence>
<organism evidence="1 2">
    <name type="scientific">Galerina marginata (strain CBS 339.88)</name>
    <dbReference type="NCBI Taxonomy" id="685588"/>
    <lineage>
        <taxon>Eukaryota</taxon>
        <taxon>Fungi</taxon>
        <taxon>Dikarya</taxon>
        <taxon>Basidiomycota</taxon>
        <taxon>Agaricomycotina</taxon>
        <taxon>Agaricomycetes</taxon>
        <taxon>Agaricomycetidae</taxon>
        <taxon>Agaricales</taxon>
        <taxon>Agaricineae</taxon>
        <taxon>Strophariaceae</taxon>
        <taxon>Galerina</taxon>
    </lineage>
</organism>
<name>A0A067TMU0_GALM3</name>
<reference evidence="2" key="1">
    <citation type="journal article" date="2014" name="Proc. Natl. Acad. Sci. U.S.A.">
        <title>Extensive sampling of basidiomycete genomes demonstrates inadequacy of the white-rot/brown-rot paradigm for wood decay fungi.</title>
        <authorList>
            <person name="Riley R."/>
            <person name="Salamov A.A."/>
            <person name="Brown D.W."/>
            <person name="Nagy L.G."/>
            <person name="Floudas D."/>
            <person name="Held B.W."/>
            <person name="Levasseur A."/>
            <person name="Lombard V."/>
            <person name="Morin E."/>
            <person name="Otillar R."/>
            <person name="Lindquist E.A."/>
            <person name="Sun H."/>
            <person name="LaButti K.M."/>
            <person name="Schmutz J."/>
            <person name="Jabbour D."/>
            <person name="Luo H."/>
            <person name="Baker S.E."/>
            <person name="Pisabarro A.G."/>
            <person name="Walton J.D."/>
            <person name="Blanchette R.A."/>
            <person name="Henrissat B."/>
            <person name="Martin F."/>
            <person name="Cullen D."/>
            <person name="Hibbett D.S."/>
            <person name="Grigoriev I.V."/>
        </authorList>
    </citation>
    <scope>NUCLEOTIDE SEQUENCE [LARGE SCALE GENOMIC DNA]</scope>
    <source>
        <strain evidence="2">CBS 339.88</strain>
    </source>
</reference>
<dbReference type="EMBL" id="KL142368">
    <property type="protein sequence ID" value="KDR84446.1"/>
    <property type="molecule type" value="Genomic_DNA"/>
</dbReference>
<proteinExistence type="predicted"/>
<keyword evidence="2" id="KW-1185">Reference proteome</keyword>
<dbReference type="HOGENOM" id="CLU_1461409_0_0_1"/>
<sequence>MIVSKTVQTSTTTPLDDNSETLLDAVRLFTSMMISTMGSVPRCYENRGRIQNSWRKRKRLDFPSYVPNLNPPPRAYRFAAILPSARVLLGRCLGRVANLMTVPNFSKPNIYRSNYSAAFCRHLSEIFQIHDLIVSKQASSSSEAASRLFEAGQSGLVVHKENAARTSRTSNRSGGGADCSCTVAV</sequence>